<dbReference type="AlphaFoldDB" id="A0ABD1TM66"/>
<feature type="compositionally biased region" description="Polar residues" evidence="1">
    <location>
        <begin position="58"/>
        <end position="67"/>
    </location>
</feature>
<dbReference type="Proteomes" id="UP001604277">
    <property type="component" value="Unassembled WGS sequence"/>
</dbReference>
<accession>A0ABD1TM66</accession>
<evidence type="ECO:0000313" key="3">
    <source>
        <dbReference type="Proteomes" id="UP001604277"/>
    </source>
</evidence>
<keyword evidence="3" id="KW-1185">Reference proteome</keyword>
<protein>
    <submittedName>
        <fullName evidence="2">Protein TOO MANY MOUTHS</fullName>
    </submittedName>
</protein>
<feature type="region of interest" description="Disordered" evidence="1">
    <location>
        <begin position="50"/>
        <end position="70"/>
    </location>
</feature>
<sequence>MVVNEHDVVLKVVGERRGHRRTVGRVLRCTSRSHSSITTLRDKSIILPDSAQLEGPQPGSSMANSGAKTDLREQEAVYDIMRATGNGWATDIPDEKVPKAKFPHLCQRLFDQTDCKSRDVHE</sequence>
<evidence type="ECO:0000256" key="1">
    <source>
        <dbReference type="SAM" id="MobiDB-lite"/>
    </source>
</evidence>
<organism evidence="2 3">
    <name type="scientific">Forsythia ovata</name>
    <dbReference type="NCBI Taxonomy" id="205694"/>
    <lineage>
        <taxon>Eukaryota</taxon>
        <taxon>Viridiplantae</taxon>
        <taxon>Streptophyta</taxon>
        <taxon>Embryophyta</taxon>
        <taxon>Tracheophyta</taxon>
        <taxon>Spermatophyta</taxon>
        <taxon>Magnoliopsida</taxon>
        <taxon>eudicotyledons</taxon>
        <taxon>Gunneridae</taxon>
        <taxon>Pentapetalae</taxon>
        <taxon>asterids</taxon>
        <taxon>lamiids</taxon>
        <taxon>Lamiales</taxon>
        <taxon>Oleaceae</taxon>
        <taxon>Forsythieae</taxon>
        <taxon>Forsythia</taxon>
    </lineage>
</organism>
<gene>
    <name evidence="2" type="ORF">Fot_27796</name>
</gene>
<dbReference type="EMBL" id="JBFOLJ010000008">
    <property type="protein sequence ID" value="KAL2513825.1"/>
    <property type="molecule type" value="Genomic_DNA"/>
</dbReference>
<comment type="caution">
    <text evidence="2">The sequence shown here is derived from an EMBL/GenBank/DDBJ whole genome shotgun (WGS) entry which is preliminary data.</text>
</comment>
<name>A0ABD1TM66_9LAMI</name>
<reference evidence="3" key="1">
    <citation type="submission" date="2024-07" db="EMBL/GenBank/DDBJ databases">
        <title>Two chromosome-level genome assemblies of Korean endemic species Abeliophyllum distichum and Forsythia ovata (Oleaceae).</title>
        <authorList>
            <person name="Jang H."/>
        </authorList>
    </citation>
    <scope>NUCLEOTIDE SEQUENCE [LARGE SCALE GENOMIC DNA]</scope>
</reference>
<proteinExistence type="predicted"/>
<evidence type="ECO:0000313" key="2">
    <source>
        <dbReference type="EMBL" id="KAL2513825.1"/>
    </source>
</evidence>